<protein>
    <submittedName>
        <fullName evidence="1">Uncharacterized protein</fullName>
    </submittedName>
</protein>
<dbReference type="EMBL" id="GBRH01191177">
    <property type="protein sequence ID" value="JAE06719.1"/>
    <property type="molecule type" value="Transcribed_RNA"/>
</dbReference>
<reference evidence="1" key="2">
    <citation type="journal article" date="2015" name="Data Brief">
        <title>Shoot transcriptome of the giant reed, Arundo donax.</title>
        <authorList>
            <person name="Barrero R.A."/>
            <person name="Guerrero F.D."/>
            <person name="Moolhuijzen P."/>
            <person name="Goolsby J.A."/>
            <person name="Tidwell J."/>
            <person name="Bellgard S.E."/>
            <person name="Bellgard M.I."/>
        </authorList>
    </citation>
    <scope>NUCLEOTIDE SEQUENCE</scope>
    <source>
        <tissue evidence="1">Shoot tissue taken approximately 20 cm above the soil surface</tissue>
    </source>
</reference>
<organism evidence="1">
    <name type="scientific">Arundo donax</name>
    <name type="common">Giant reed</name>
    <name type="synonym">Donax arundinaceus</name>
    <dbReference type="NCBI Taxonomy" id="35708"/>
    <lineage>
        <taxon>Eukaryota</taxon>
        <taxon>Viridiplantae</taxon>
        <taxon>Streptophyta</taxon>
        <taxon>Embryophyta</taxon>
        <taxon>Tracheophyta</taxon>
        <taxon>Spermatophyta</taxon>
        <taxon>Magnoliopsida</taxon>
        <taxon>Liliopsida</taxon>
        <taxon>Poales</taxon>
        <taxon>Poaceae</taxon>
        <taxon>PACMAD clade</taxon>
        <taxon>Arundinoideae</taxon>
        <taxon>Arundineae</taxon>
        <taxon>Arundo</taxon>
    </lineage>
</organism>
<evidence type="ECO:0000313" key="1">
    <source>
        <dbReference type="EMBL" id="JAE06719.1"/>
    </source>
</evidence>
<proteinExistence type="predicted"/>
<name>A0A0A9F690_ARUDO</name>
<accession>A0A0A9F690</accession>
<sequence length="9" mass="1088">MCQLVAHRM</sequence>
<reference evidence="1" key="1">
    <citation type="submission" date="2014-09" db="EMBL/GenBank/DDBJ databases">
        <authorList>
            <person name="Magalhaes I.L.F."/>
            <person name="Oliveira U."/>
            <person name="Santos F.R."/>
            <person name="Vidigal T.H.D.A."/>
            <person name="Brescovit A.D."/>
            <person name="Santos A.J."/>
        </authorList>
    </citation>
    <scope>NUCLEOTIDE SEQUENCE</scope>
    <source>
        <tissue evidence="1">Shoot tissue taken approximately 20 cm above the soil surface</tissue>
    </source>
</reference>